<feature type="compositionally biased region" description="Basic and acidic residues" evidence="1">
    <location>
        <begin position="20"/>
        <end position="30"/>
    </location>
</feature>
<feature type="region of interest" description="Disordered" evidence="1">
    <location>
        <begin position="11"/>
        <end position="30"/>
    </location>
</feature>
<dbReference type="AlphaFoldDB" id="A0A1T4MTQ4"/>
<name>A0A1T4MTQ4_9BACT</name>
<dbReference type="STRING" id="28122.SAMN02745108_01377"/>
<dbReference type="EMBL" id="FUWU01000020">
    <property type="protein sequence ID" value="SJZ70372.1"/>
    <property type="molecule type" value="Genomic_DNA"/>
</dbReference>
<protein>
    <submittedName>
        <fullName evidence="2">Uncharacterized protein</fullName>
    </submittedName>
</protein>
<evidence type="ECO:0000313" key="3">
    <source>
        <dbReference type="Proteomes" id="UP000190449"/>
    </source>
</evidence>
<accession>A0A1T4MTQ4</accession>
<evidence type="ECO:0000313" key="2">
    <source>
        <dbReference type="EMBL" id="SJZ70372.1"/>
    </source>
</evidence>
<dbReference type="Proteomes" id="UP000190449">
    <property type="component" value="Unassembled WGS sequence"/>
</dbReference>
<reference evidence="2 3" key="1">
    <citation type="submission" date="2017-02" db="EMBL/GenBank/DDBJ databases">
        <authorList>
            <person name="Peterson S.W."/>
        </authorList>
    </citation>
    <scope>NUCLEOTIDE SEQUENCE [LARGE SCALE GENOMIC DNA]</scope>
    <source>
        <strain evidence="2 3">ATCC 43854</strain>
    </source>
</reference>
<feature type="region of interest" description="Disordered" evidence="1">
    <location>
        <begin position="54"/>
        <end position="74"/>
    </location>
</feature>
<gene>
    <name evidence="2" type="ORF">SAMN02745108_01377</name>
</gene>
<proteinExistence type="predicted"/>
<feature type="compositionally biased region" description="Polar residues" evidence="1">
    <location>
        <begin position="54"/>
        <end position="68"/>
    </location>
</feature>
<organism evidence="2 3">
    <name type="scientific">Fibrobacter intestinalis</name>
    <dbReference type="NCBI Taxonomy" id="28122"/>
    <lineage>
        <taxon>Bacteria</taxon>
        <taxon>Pseudomonadati</taxon>
        <taxon>Fibrobacterota</taxon>
        <taxon>Fibrobacteria</taxon>
        <taxon>Fibrobacterales</taxon>
        <taxon>Fibrobacteraceae</taxon>
        <taxon>Fibrobacter</taxon>
    </lineage>
</organism>
<sequence length="151" mass="16982">MQNGRIYTKALFNDGNPQERLPRSARNDEYHQSHRRALAPLVLARSVKDIAIHTDSSSLRGASATRQSHPPPVLARNVSDTAISPAPRHCEERSDVAILPSKKGLLHPFGVRNDGSIQESRDINRSNRNSHSFWDIIVSLKKMNLFLLSQR</sequence>
<evidence type="ECO:0000256" key="1">
    <source>
        <dbReference type="SAM" id="MobiDB-lite"/>
    </source>
</evidence>